<evidence type="ECO:0000256" key="12">
    <source>
        <dbReference type="ARBA" id="ARBA00025198"/>
    </source>
</evidence>
<dbReference type="PROSITE" id="PS00605">
    <property type="entry name" value="ATPASE_C"/>
    <property type="match status" value="1"/>
</dbReference>
<dbReference type="InterPro" id="IPR005953">
    <property type="entry name" value="ATP_synth_csu_bac/chlpt"/>
</dbReference>
<keyword evidence="16" id="KW-1185">Reference proteome</keyword>
<dbReference type="InterPro" id="IPR002379">
    <property type="entry name" value="ATPase_proteolipid_c-like_dom"/>
</dbReference>
<feature type="transmembrane region" description="Helical" evidence="13">
    <location>
        <begin position="87"/>
        <end position="111"/>
    </location>
</feature>
<dbReference type="Proteomes" id="UP001594351">
    <property type="component" value="Unassembled WGS sequence"/>
</dbReference>
<comment type="function">
    <text evidence="12 13">F(1)F(0) ATP synthase produces ATP from ADP in the presence of a proton or sodium gradient. F-type ATPases consist of two structural domains, F(1) containing the extramembraneous catalytic core and F(0) containing the membrane proton channel, linked together by a central stalk and a peripheral stalk. During catalysis, ATP synthesis in the catalytic domain of F(1) is coupled via a rotary mechanism of the central stalk subunits to proton translocation.</text>
</comment>
<dbReference type="HAMAP" id="MF_01396">
    <property type="entry name" value="ATP_synth_c_bact"/>
    <property type="match status" value="1"/>
</dbReference>
<feature type="transmembrane region" description="Helical" evidence="13">
    <location>
        <begin position="36"/>
        <end position="57"/>
    </location>
</feature>
<dbReference type="InterPro" id="IPR020537">
    <property type="entry name" value="ATP_synth_F0_csu_DDCD_BS"/>
</dbReference>
<dbReference type="InterPro" id="IPR035921">
    <property type="entry name" value="F/V-ATP_Csub_sf"/>
</dbReference>
<evidence type="ECO:0000256" key="1">
    <source>
        <dbReference type="ARBA" id="ARBA00004141"/>
    </source>
</evidence>
<comment type="subcellular location">
    <subcellularLocation>
        <location evidence="13">Cell membrane</location>
        <topology evidence="13">Multi-pass membrane protein</topology>
    </subcellularLocation>
    <subcellularLocation>
        <location evidence="1">Membrane</location>
        <topology evidence="1">Multi-pass membrane protein</topology>
    </subcellularLocation>
</comment>
<dbReference type="Pfam" id="PF00137">
    <property type="entry name" value="ATP-synt_C"/>
    <property type="match status" value="1"/>
</dbReference>
<evidence type="ECO:0000256" key="9">
    <source>
        <dbReference type="ARBA" id="ARBA00023121"/>
    </source>
</evidence>
<keyword evidence="5 13" id="KW-0812">Transmembrane</keyword>
<keyword evidence="11 13" id="KW-0066">ATP synthesis</keyword>
<keyword evidence="4 13" id="KW-0138">CF(0)</keyword>
<name>A0ABV6YVE7_UNCC1</name>
<keyword evidence="8 13" id="KW-0406">Ion transport</keyword>
<keyword evidence="3 13" id="KW-0813">Transport</keyword>
<evidence type="ECO:0000313" key="16">
    <source>
        <dbReference type="Proteomes" id="UP001594351"/>
    </source>
</evidence>
<evidence type="ECO:0000256" key="8">
    <source>
        <dbReference type="ARBA" id="ARBA00023065"/>
    </source>
</evidence>
<evidence type="ECO:0000313" key="15">
    <source>
        <dbReference type="EMBL" id="MFC1850140.1"/>
    </source>
</evidence>
<keyword evidence="10 13" id="KW-0472">Membrane</keyword>
<dbReference type="SUPFAM" id="SSF81333">
    <property type="entry name" value="F1F0 ATP synthase subunit C"/>
    <property type="match status" value="1"/>
</dbReference>
<organism evidence="15 16">
    <name type="scientific">candidate division CSSED10-310 bacterium</name>
    <dbReference type="NCBI Taxonomy" id="2855610"/>
    <lineage>
        <taxon>Bacteria</taxon>
        <taxon>Bacteria division CSSED10-310</taxon>
    </lineage>
</organism>
<dbReference type="EMBL" id="JBHPBY010000078">
    <property type="protein sequence ID" value="MFC1850140.1"/>
    <property type="molecule type" value="Genomic_DNA"/>
</dbReference>
<comment type="caution">
    <text evidence="15">The sequence shown here is derived from an EMBL/GenBank/DDBJ whole genome shotgun (WGS) entry which is preliminary data.</text>
</comment>
<evidence type="ECO:0000256" key="6">
    <source>
        <dbReference type="ARBA" id="ARBA00022781"/>
    </source>
</evidence>
<accession>A0ABV6YVE7</accession>
<evidence type="ECO:0000256" key="10">
    <source>
        <dbReference type="ARBA" id="ARBA00023136"/>
    </source>
</evidence>
<proteinExistence type="inferred from homology"/>
<feature type="domain" description="V-ATPase proteolipid subunit C-like" evidence="14">
    <location>
        <begin position="45"/>
        <end position="108"/>
    </location>
</feature>
<keyword evidence="13" id="KW-1003">Cell membrane</keyword>
<evidence type="ECO:0000256" key="13">
    <source>
        <dbReference type="HAMAP-Rule" id="MF_01396"/>
    </source>
</evidence>
<evidence type="ECO:0000256" key="3">
    <source>
        <dbReference type="ARBA" id="ARBA00022448"/>
    </source>
</evidence>
<dbReference type="Gene3D" id="1.20.20.10">
    <property type="entry name" value="F1F0 ATP synthase subunit C"/>
    <property type="match status" value="1"/>
</dbReference>
<evidence type="ECO:0000256" key="11">
    <source>
        <dbReference type="ARBA" id="ARBA00023310"/>
    </source>
</evidence>
<evidence type="ECO:0000256" key="2">
    <source>
        <dbReference type="ARBA" id="ARBA00006704"/>
    </source>
</evidence>
<evidence type="ECO:0000259" key="14">
    <source>
        <dbReference type="Pfam" id="PF00137"/>
    </source>
</evidence>
<keyword evidence="9 13" id="KW-0446">Lipid-binding</keyword>
<dbReference type="InterPro" id="IPR000454">
    <property type="entry name" value="ATP_synth_F0_csu"/>
</dbReference>
<keyword evidence="6 13" id="KW-0375">Hydrogen ion transport</keyword>
<evidence type="ECO:0000256" key="7">
    <source>
        <dbReference type="ARBA" id="ARBA00022989"/>
    </source>
</evidence>
<dbReference type="NCBIfam" id="TIGR01260">
    <property type="entry name" value="ATP_synt_c"/>
    <property type="match status" value="1"/>
</dbReference>
<dbReference type="InterPro" id="IPR038662">
    <property type="entry name" value="ATP_synth_F0_csu_sf"/>
</dbReference>
<gene>
    <name evidence="13 15" type="primary">atpE</name>
    <name evidence="15" type="ORF">ACFL27_08115</name>
</gene>
<dbReference type="CDD" id="cd18121">
    <property type="entry name" value="ATP-synt_Fo_c"/>
    <property type="match status" value="1"/>
</dbReference>
<protein>
    <recommendedName>
        <fullName evidence="13">ATP synthase subunit c</fullName>
    </recommendedName>
    <alternativeName>
        <fullName evidence="13">ATP synthase F(0) sector subunit c</fullName>
    </alternativeName>
    <alternativeName>
        <fullName evidence="13">F-type ATPase subunit c</fullName>
        <shortName evidence="13">F-ATPase subunit c</shortName>
    </alternativeName>
    <alternativeName>
        <fullName evidence="13">Lipid-binding protein</fullName>
    </alternativeName>
</protein>
<evidence type="ECO:0000256" key="4">
    <source>
        <dbReference type="ARBA" id="ARBA00022547"/>
    </source>
</evidence>
<evidence type="ECO:0000256" key="5">
    <source>
        <dbReference type="ARBA" id="ARBA00022692"/>
    </source>
</evidence>
<comment type="similarity">
    <text evidence="2 13">Belongs to the ATPase C chain family.</text>
</comment>
<sequence length="120" mass="12844">MVKKKALYTLICIGLFLIVLPTLALAQEESKIVEGGVNFFVACVITAGFSLGIAAGMGSLGQARAIFAACEGIARQPNASGKLTTTLVIGLAFIESLSIYVLVIGLIIFFANPWWQYFIR</sequence>
<keyword evidence="7 13" id="KW-1133">Transmembrane helix</keyword>
<reference evidence="15 16" key="1">
    <citation type="submission" date="2024-09" db="EMBL/GenBank/DDBJ databases">
        <title>Laminarin stimulates single cell rates of sulfate reduction while oxygen inhibits transcriptomic activity in coastal marine sediment.</title>
        <authorList>
            <person name="Lindsay M."/>
            <person name="Orcutt B."/>
            <person name="Emerson D."/>
            <person name="Stepanauskas R."/>
            <person name="D'Angelo T."/>
        </authorList>
    </citation>
    <scope>NUCLEOTIDE SEQUENCE [LARGE SCALE GENOMIC DNA]</scope>
    <source>
        <strain evidence="15">SAG AM-311-K15</strain>
    </source>
</reference>
<feature type="site" description="Reversibly protonated during proton transport" evidence="13">
    <location>
        <position position="95"/>
    </location>
</feature>
<comment type="function">
    <text evidence="13">Key component of the F(0) channel; it plays a direct role in translocation across the membrane. A homomeric c-ring of between 10-14 subunits forms the central stalk rotor element with the F(1) delta and epsilon subunits.</text>
</comment>